<dbReference type="PANTHER" id="PTHR11138:SF5">
    <property type="entry name" value="METHIONYL-TRNA FORMYLTRANSFERASE, MITOCHONDRIAL"/>
    <property type="match status" value="1"/>
</dbReference>
<comment type="caution">
    <text evidence="8">The sequence shown here is derived from an EMBL/GenBank/DDBJ whole genome shotgun (WGS) entry which is preliminary data.</text>
</comment>
<comment type="similarity">
    <text evidence="1 5">Belongs to the Fmt family.</text>
</comment>
<dbReference type="CDD" id="cd08704">
    <property type="entry name" value="Met_tRNA_FMT_C"/>
    <property type="match status" value="1"/>
</dbReference>
<evidence type="ECO:0000256" key="2">
    <source>
        <dbReference type="ARBA" id="ARBA00012261"/>
    </source>
</evidence>
<dbReference type="PANTHER" id="PTHR11138">
    <property type="entry name" value="METHIONYL-TRNA FORMYLTRANSFERASE"/>
    <property type="match status" value="1"/>
</dbReference>
<proteinExistence type="inferred from homology"/>
<protein>
    <recommendedName>
        <fullName evidence="2 5">Methionyl-tRNA formyltransferase</fullName>
        <ecNumber evidence="2 5">2.1.2.9</ecNumber>
    </recommendedName>
</protein>
<reference evidence="8 9" key="1">
    <citation type="submission" date="2018-06" db="EMBL/GenBank/DDBJ databases">
        <title>Genomic Encyclopedia of Archaeal and Bacterial Type Strains, Phase II (KMG-II): from individual species to whole genera.</title>
        <authorList>
            <person name="Goeker M."/>
        </authorList>
    </citation>
    <scope>NUCLEOTIDE SEQUENCE [LARGE SCALE GENOMIC DNA]</scope>
    <source>
        <strain evidence="8 9">DSM 17205</strain>
    </source>
</reference>
<dbReference type="NCBIfam" id="TIGR00460">
    <property type="entry name" value="fmt"/>
    <property type="match status" value="1"/>
</dbReference>
<dbReference type="InterPro" id="IPR002376">
    <property type="entry name" value="Formyl_transf_N"/>
</dbReference>
<evidence type="ECO:0000256" key="1">
    <source>
        <dbReference type="ARBA" id="ARBA00010699"/>
    </source>
</evidence>
<evidence type="ECO:0000256" key="3">
    <source>
        <dbReference type="ARBA" id="ARBA00022679"/>
    </source>
</evidence>
<comment type="catalytic activity">
    <reaction evidence="5">
        <text>L-methionyl-tRNA(fMet) + (6R)-10-formyltetrahydrofolate = N-formyl-L-methionyl-tRNA(fMet) + (6S)-5,6,7,8-tetrahydrofolate + H(+)</text>
        <dbReference type="Rhea" id="RHEA:24380"/>
        <dbReference type="Rhea" id="RHEA-COMP:9952"/>
        <dbReference type="Rhea" id="RHEA-COMP:9953"/>
        <dbReference type="ChEBI" id="CHEBI:15378"/>
        <dbReference type="ChEBI" id="CHEBI:57453"/>
        <dbReference type="ChEBI" id="CHEBI:78530"/>
        <dbReference type="ChEBI" id="CHEBI:78844"/>
        <dbReference type="ChEBI" id="CHEBI:195366"/>
        <dbReference type="EC" id="2.1.2.9"/>
    </reaction>
</comment>
<dbReference type="RefSeq" id="WP_015363468.1">
    <property type="nucleotide sequence ID" value="NZ_QKZR01000007.1"/>
</dbReference>
<keyword evidence="3 5" id="KW-0808">Transferase</keyword>
<feature type="domain" description="Formyl transferase N-terminal" evidence="6">
    <location>
        <begin position="6"/>
        <end position="179"/>
    </location>
</feature>
<dbReference type="InterPro" id="IPR005793">
    <property type="entry name" value="Formyl_trans_C"/>
</dbReference>
<dbReference type="EC" id="2.1.2.9" evidence="2 5"/>
<comment type="function">
    <text evidence="5">Attaches a formyl group to the free amino group of methionyl-tRNA(fMet). The formyl group appears to play a dual role in the initiator identity of N-formylmethionyl-tRNA by promoting its recognition by IF2 and preventing the misappropriation of this tRNA by the elongation apparatus.</text>
</comment>
<dbReference type="InterPro" id="IPR011034">
    <property type="entry name" value="Formyl_transferase-like_C_sf"/>
</dbReference>
<organism evidence="8 9">
    <name type="scientific">Nonlabens dokdonensis</name>
    <dbReference type="NCBI Taxonomy" id="328515"/>
    <lineage>
        <taxon>Bacteria</taxon>
        <taxon>Pseudomonadati</taxon>
        <taxon>Bacteroidota</taxon>
        <taxon>Flavobacteriia</taxon>
        <taxon>Flavobacteriales</taxon>
        <taxon>Flavobacteriaceae</taxon>
        <taxon>Nonlabens</taxon>
    </lineage>
</organism>
<dbReference type="Pfam" id="PF00551">
    <property type="entry name" value="Formyl_trans_N"/>
    <property type="match status" value="1"/>
</dbReference>
<dbReference type="HAMAP" id="MF_00182">
    <property type="entry name" value="Formyl_trans"/>
    <property type="match status" value="1"/>
</dbReference>
<dbReference type="SUPFAM" id="SSF53328">
    <property type="entry name" value="Formyltransferase"/>
    <property type="match status" value="1"/>
</dbReference>
<accession>A0ABX5PU91</accession>
<name>A0ABX5PU91_9FLAO</name>
<evidence type="ECO:0000256" key="4">
    <source>
        <dbReference type="ARBA" id="ARBA00022917"/>
    </source>
</evidence>
<evidence type="ECO:0000259" key="6">
    <source>
        <dbReference type="Pfam" id="PF00551"/>
    </source>
</evidence>
<evidence type="ECO:0000313" key="8">
    <source>
        <dbReference type="EMBL" id="PZX37043.1"/>
    </source>
</evidence>
<dbReference type="InterPro" id="IPR005794">
    <property type="entry name" value="Fmt"/>
</dbReference>
<dbReference type="InterPro" id="IPR041711">
    <property type="entry name" value="Met-tRNA-FMT_N"/>
</dbReference>
<dbReference type="CDD" id="cd08646">
    <property type="entry name" value="FMT_core_Met-tRNA-FMT_N"/>
    <property type="match status" value="1"/>
</dbReference>
<evidence type="ECO:0000259" key="7">
    <source>
        <dbReference type="Pfam" id="PF02911"/>
    </source>
</evidence>
<sequence>MNKSLKIVFFGTPEFATGVLKELHNSSHEVVAVVTAPDKPAGRGRKINESDVKKYAVEHEIPVLQPKNLKADSFLNELASYKADLQVIVAFRMLPEAVWNMPPLGTFNLHASLLPQYRGAAPINWVIINQESKTGVTTFFIDDKIDTGAIIANKETTILPDENVGSLYNRLMIMGAELCLETVHTIAAGNVTTSVQQESDHLRAAPKLNNENTLIDFNEPANKVDALIRGLYPYPVAKAVIQDKEEKTVKIHKVKIINKKHQMLPGSFVIENGTLTIACKENMIEVEEMQLPNKKRMKVKDLLNGYTFDQDARFGEA</sequence>
<dbReference type="InterPro" id="IPR036477">
    <property type="entry name" value="Formyl_transf_N_sf"/>
</dbReference>
<keyword evidence="9" id="KW-1185">Reference proteome</keyword>
<dbReference type="EMBL" id="QKZR01000007">
    <property type="protein sequence ID" value="PZX37043.1"/>
    <property type="molecule type" value="Genomic_DNA"/>
</dbReference>
<dbReference type="Pfam" id="PF02911">
    <property type="entry name" value="Formyl_trans_C"/>
    <property type="match status" value="1"/>
</dbReference>
<dbReference type="SUPFAM" id="SSF50486">
    <property type="entry name" value="FMT C-terminal domain-like"/>
    <property type="match status" value="1"/>
</dbReference>
<dbReference type="InterPro" id="IPR044135">
    <property type="entry name" value="Met-tRNA-FMT_C"/>
</dbReference>
<dbReference type="Gene3D" id="3.40.50.12230">
    <property type="match status" value="1"/>
</dbReference>
<gene>
    <name evidence="5" type="primary">fmt</name>
    <name evidence="8" type="ORF">LX97_03065</name>
</gene>
<dbReference type="Proteomes" id="UP000248584">
    <property type="component" value="Unassembled WGS sequence"/>
</dbReference>
<evidence type="ECO:0000256" key="5">
    <source>
        <dbReference type="HAMAP-Rule" id="MF_00182"/>
    </source>
</evidence>
<evidence type="ECO:0000313" key="9">
    <source>
        <dbReference type="Proteomes" id="UP000248584"/>
    </source>
</evidence>
<feature type="binding site" evidence="5">
    <location>
        <begin position="112"/>
        <end position="115"/>
    </location>
    <ligand>
        <name>(6S)-5,6,7,8-tetrahydrofolate</name>
        <dbReference type="ChEBI" id="CHEBI:57453"/>
    </ligand>
</feature>
<feature type="domain" description="Formyl transferase C-terminal" evidence="7">
    <location>
        <begin position="207"/>
        <end position="306"/>
    </location>
</feature>
<keyword evidence="4 5" id="KW-0648">Protein biosynthesis</keyword>